<evidence type="ECO:0000313" key="1">
    <source>
        <dbReference type="EMBL" id="ATL70793.1"/>
    </source>
</evidence>
<dbReference type="KEGG" id="ntp:CRH09_36035"/>
<evidence type="ECO:0000313" key="2">
    <source>
        <dbReference type="Proteomes" id="UP000221961"/>
    </source>
</evidence>
<proteinExistence type="predicted"/>
<organism evidence="1 2">
    <name type="scientific">Nocardia terpenica</name>
    <dbReference type="NCBI Taxonomy" id="455432"/>
    <lineage>
        <taxon>Bacteria</taxon>
        <taxon>Bacillati</taxon>
        <taxon>Actinomycetota</taxon>
        <taxon>Actinomycetes</taxon>
        <taxon>Mycobacteriales</taxon>
        <taxon>Nocardiaceae</taxon>
        <taxon>Nocardia</taxon>
    </lineage>
</organism>
<gene>
    <name evidence="1" type="ORF">CRH09_36035</name>
</gene>
<protein>
    <submittedName>
        <fullName evidence="1">Uncharacterized protein</fullName>
    </submittedName>
</protein>
<dbReference type="EMBL" id="CP023778">
    <property type="protein sequence ID" value="ATL70793.1"/>
    <property type="molecule type" value="Genomic_DNA"/>
</dbReference>
<reference evidence="1 2" key="1">
    <citation type="submission" date="2017-10" db="EMBL/GenBank/DDBJ databases">
        <title>Comparative genomics between pathogenic Norcardia.</title>
        <authorList>
            <person name="Zeng L."/>
        </authorList>
    </citation>
    <scope>NUCLEOTIDE SEQUENCE [LARGE SCALE GENOMIC DNA]</scope>
    <source>
        <strain evidence="1 2">NC_YFY_NT001</strain>
    </source>
</reference>
<dbReference type="Proteomes" id="UP000221961">
    <property type="component" value="Chromosome"/>
</dbReference>
<sequence>MSRTVNLINNQVVISDYLETPFQVGGVSYEQMPYTENWGAEFDLNIDGNIIQSQFFGMALASSWAKVGFTDLIETPIIAIWRDAASITQNLRVIVYHSLAEIETLWQSPNLPQMMNKIWYRVKIWLERDRYLRVLINDVVRFTYWLPPQYAAGQNKRGLNFLNQTSAPAYLKNFILYDRPPDIGTSLTWHHEVINDDFQRPDGPVGNEWTQIGTNAGIAGGRWANTGTADGSRGLIRDTGVTHGAQRVEGTIRNPSSTADASLLLRTTPDGSSGLAANFYSNKVYISLYSDGLANPTMTDYISTSVDIKDGDRLAFSANGEGAWVEVGGRIELMTSLLGQSPGTNPMAGARVSHKLFGDSGAWDDIRILTAF</sequence>
<accession>A0A291RTF7</accession>
<name>A0A291RTF7_9NOCA</name>
<dbReference type="AlphaFoldDB" id="A0A291RTF7"/>